<evidence type="ECO:0000313" key="1">
    <source>
        <dbReference type="EMBL" id="PNR53863.1"/>
    </source>
</evidence>
<dbReference type="Gramene" id="Pp3c5_11460V3.1">
    <property type="protein sequence ID" value="Pp3c5_11460V3.1"/>
    <property type="gene ID" value="Pp3c5_11460"/>
</dbReference>
<reference evidence="1 3" key="1">
    <citation type="journal article" date="2008" name="Science">
        <title>The Physcomitrella genome reveals evolutionary insights into the conquest of land by plants.</title>
        <authorList>
            <person name="Rensing S."/>
            <person name="Lang D."/>
            <person name="Zimmer A."/>
            <person name="Terry A."/>
            <person name="Salamov A."/>
            <person name="Shapiro H."/>
            <person name="Nishiyama T."/>
            <person name="Perroud P.-F."/>
            <person name="Lindquist E."/>
            <person name="Kamisugi Y."/>
            <person name="Tanahashi T."/>
            <person name="Sakakibara K."/>
            <person name="Fujita T."/>
            <person name="Oishi K."/>
            <person name="Shin-I T."/>
            <person name="Kuroki Y."/>
            <person name="Toyoda A."/>
            <person name="Suzuki Y."/>
            <person name="Hashimoto A."/>
            <person name="Yamaguchi K."/>
            <person name="Sugano A."/>
            <person name="Kohara Y."/>
            <person name="Fujiyama A."/>
            <person name="Anterola A."/>
            <person name="Aoki S."/>
            <person name="Ashton N."/>
            <person name="Barbazuk W.B."/>
            <person name="Barker E."/>
            <person name="Bennetzen J."/>
            <person name="Bezanilla M."/>
            <person name="Blankenship R."/>
            <person name="Cho S.H."/>
            <person name="Dutcher S."/>
            <person name="Estelle M."/>
            <person name="Fawcett J.A."/>
            <person name="Gundlach H."/>
            <person name="Hanada K."/>
            <person name="Heyl A."/>
            <person name="Hicks K.A."/>
            <person name="Hugh J."/>
            <person name="Lohr M."/>
            <person name="Mayer K."/>
            <person name="Melkozernov A."/>
            <person name="Murata T."/>
            <person name="Nelson D."/>
            <person name="Pils B."/>
            <person name="Prigge M."/>
            <person name="Reiss B."/>
            <person name="Renner T."/>
            <person name="Rombauts S."/>
            <person name="Rushton P."/>
            <person name="Sanderfoot A."/>
            <person name="Schween G."/>
            <person name="Shiu S.-H."/>
            <person name="Stueber K."/>
            <person name="Theodoulou F.L."/>
            <person name="Tu H."/>
            <person name="Van de Peer Y."/>
            <person name="Verrier P.J."/>
            <person name="Waters E."/>
            <person name="Wood A."/>
            <person name="Yang L."/>
            <person name="Cove D."/>
            <person name="Cuming A."/>
            <person name="Hasebe M."/>
            <person name="Lucas S."/>
            <person name="Mishler D.B."/>
            <person name="Reski R."/>
            <person name="Grigoriev I."/>
            <person name="Quatrano R.S."/>
            <person name="Boore J.L."/>
        </authorList>
    </citation>
    <scope>NUCLEOTIDE SEQUENCE [LARGE SCALE GENOMIC DNA]</scope>
    <source>
        <strain evidence="2 3">cv. Gransden 2004</strain>
    </source>
</reference>
<keyword evidence="3" id="KW-1185">Reference proteome</keyword>
<dbReference type="Proteomes" id="UP000006727">
    <property type="component" value="Chromosome 5"/>
</dbReference>
<dbReference type="AlphaFoldDB" id="A0A2K1KJB8"/>
<reference evidence="2" key="3">
    <citation type="submission" date="2020-12" db="UniProtKB">
        <authorList>
            <consortium name="EnsemblPlants"/>
        </authorList>
    </citation>
    <scope>IDENTIFICATION</scope>
</reference>
<gene>
    <name evidence="1" type="ORF">PHYPA_007538</name>
</gene>
<dbReference type="EnsemblPlants" id="Pp3c5_11460V3.1">
    <property type="protein sequence ID" value="Pp3c5_11460V3.1"/>
    <property type="gene ID" value="Pp3c5_11460"/>
</dbReference>
<proteinExistence type="predicted"/>
<evidence type="ECO:0000313" key="3">
    <source>
        <dbReference type="Proteomes" id="UP000006727"/>
    </source>
</evidence>
<sequence>MFLKTSSTCFSVIFGTMEVRGSVDSEGPAPSVPLVLVFHLDFFVHEEIVEVVCLLVLGEDGDLPESDEHGLKGVSSTFSLSNERYQKKKEDIGFEFFLTVFEESNYSPSASIQALASFESRPFVFCVRHVHPHVVLLRPLTSFIVVRFRSEEVATRLSSLAHSSPAAAPKM</sequence>
<reference evidence="1 3" key="2">
    <citation type="journal article" date="2018" name="Plant J.">
        <title>The Physcomitrella patens chromosome-scale assembly reveals moss genome structure and evolution.</title>
        <authorList>
            <person name="Lang D."/>
            <person name="Ullrich K.K."/>
            <person name="Murat F."/>
            <person name="Fuchs J."/>
            <person name="Jenkins J."/>
            <person name="Haas F.B."/>
            <person name="Piednoel M."/>
            <person name="Gundlach H."/>
            <person name="Van Bel M."/>
            <person name="Meyberg R."/>
            <person name="Vives C."/>
            <person name="Morata J."/>
            <person name="Symeonidi A."/>
            <person name="Hiss M."/>
            <person name="Muchero W."/>
            <person name="Kamisugi Y."/>
            <person name="Saleh O."/>
            <person name="Blanc G."/>
            <person name="Decker E.L."/>
            <person name="van Gessel N."/>
            <person name="Grimwood J."/>
            <person name="Hayes R.D."/>
            <person name="Graham S.W."/>
            <person name="Gunter L.E."/>
            <person name="McDaniel S.F."/>
            <person name="Hoernstein S.N.W."/>
            <person name="Larsson A."/>
            <person name="Li F.W."/>
            <person name="Perroud P.F."/>
            <person name="Phillips J."/>
            <person name="Ranjan P."/>
            <person name="Rokshar D.S."/>
            <person name="Rothfels C.J."/>
            <person name="Schneider L."/>
            <person name="Shu S."/>
            <person name="Stevenson D.W."/>
            <person name="Thummler F."/>
            <person name="Tillich M."/>
            <person name="Villarreal Aguilar J.C."/>
            <person name="Widiez T."/>
            <person name="Wong G.K."/>
            <person name="Wymore A."/>
            <person name="Zhang Y."/>
            <person name="Zimmer A.D."/>
            <person name="Quatrano R.S."/>
            <person name="Mayer K.F.X."/>
            <person name="Goodstein D."/>
            <person name="Casacuberta J.M."/>
            <person name="Vandepoele K."/>
            <person name="Reski R."/>
            <person name="Cuming A.C."/>
            <person name="Tuskan G.A."/>
            <person name="Maumus F."/>
            <person name="Salse J."/>
            <person name="Schmutz J."/>
            <person name="Rensing S.A."/>
        </authorList>
    </citation>
    <scope>NUCLEOTIDE SEQUENCE [LARGE SCALE GENOMIC DNA]</scope>
    <source>
        <strain evidence="2 3">cv. Gransden 2004</strain>
    </source>
</reference>
<accession>A0A2K1KJB8</accession>
<dbReference type="InParanoid" id="A0A2K1KJB8"/>
<organism evidence="1">
    <name type="scientific">Physcomitrium patens</name>
    <name type="common">Spreading-leaved earth moss</name>
    <name type="synonym">Physcomitrella patens</name>
    <dbReference type="NCBI Taxonomy" id="3218"/>
    <lineage>
        <taxon>Eukaryota</taxon>
        <taxon>Viridiplantae</taxon>
        <taxon>Streptophyta</taxon>
        <taxon>Embryophyta</taxon>
        <taxon>Bryophyta</taxon>
        <taxon>Bryophytina</taxon>
        <taxon>Bryopsida</taxon>
        <taxon>Funariidae</taxon>
        <taxon>Funariales</taxon>
        <taxon>Funariaceae</taxon>
        <taxon>Physcomitrium</taxon>
    </lineage>
</organism>
<evidence type="ECO:0000313" key="2">
    <source>
        <dbReference type="EnsemblPlants" id="Pp3c5_11460V3.1"/>
    </source>
</evidence>
<protein>
    <submittedName>
        <fullName evidence="1 2">Uncharacterized protein</fullName>
    </submittedName>
</protein>
<dbReference type="EMBL" id="ABEU02000005">
    <property type="protein sequence ID" value="PNR53863.1"/>
    <property type="molecule type" value="Genomic_DNA"/>
</dbReference>
<name>A0A2K1KJB8_PHYPA</name>